<evidence type="ECO:0000256" key="1">
    <source>
        <dbReference type="PROSITE-ProRule" id="PRU10141"/>
    </source>
</evidence>
<name>A0ABS9UF40_9BACL</name>
<dbReference type="PROSITE" id="PS50011">
    <property type="entry name" value="PROTEIN_KINASE_DOM"/>
    <property type="match status" value="1"/>
</dbReference>
<keyword evidence="3" id="KW-0808">Transferase</keyword>
<dbReference type="Proteomes" id="UP001316087">
    <property type="component" value="Unassembled WGS sequence"/>
</dbReference>
<dbReference type="EMBL" id="JAKZFC010000005">
    <property type="protein sequence ID" value="MCH7322966.1"/>
    <property type="molecule type" value="Genomic_DNA"/>
</dbReference>
<dbReference type="InterPro" id="IPR000719">
    <property type="entry name" value="Prot_kinase_dom"/>
</dbReference>
<reference evidence="3 4" key="1">
    <citation type="submission" date="2022-03" db="EMBL/GenBank/DDBJ databases">
        <authorList>
            <person name="Jo J.-H."/>
            <person name="Im W.-T."/>
        </authorList>
    </citation>
    <scope>NUCLEOTIDE SEQUENCE [LARGE SCALE GENOMIC DNA]</scope>
    <source>
        <strain evidence="3 4">MA9</strain>
    </source>
</reference>
<feature type="binding site" evidence="1">
    <location>
        <position position="53"/>
    </location>
    <ligand>
        <name>ATP</name>
        <dbReference type="ChEBI" id="CHEBI:30616"/>
    </ligand>
</feature>
<dbReference type="InterPro" id="IPR020635">
    <property type="entry name" value="Tyr_kinase_cat_dom"/>
</dbReference>
<keyword evidence="4" id="KW-1185">Reference proteome</keyword>
<evidence type="ECO:0000313" key="4">
    <source>
        <dbReference type="Proteomes" id="UP001316087"/>
    </source>
</evidence>
<dbReference type="InterPro" id="IPR017441">
    <property type="entry name" value="Protein_kinase_ATP_BS"/>
</dbReference>
<keyword evidence="1" id="KW-0067">ATP-binding</keyword>
<dbReference type="SMART" id="SM00219">
    <property type="entry name" value="TyrKc"/>
    <property type="match status" value="1"/>
</dbReference>
<gene>
    <name evidence="3" type="ORF">LZ480_13890</name>
</gene>
<comment type="caution">
    <text evidence="3">The sequence shown here is derived from an EMBL/GenBank/DDBJ whole genome shotgun (WGS) entry which is preliminary data.</text>
</comment>
<sequence length="261" mass="30505">MIFYFLESKYRKRTEHYIQQYTDYELITILGEGSYGVAYLLQHRKTKEQAVLKRLKANQLKPTSKQRFIQEMTLLQELQHLPVPKFIASGFIGDAPYFLMSFVDGYTFEKAIFEQQQTYSINDTISITKDLLYFVQQLHEKNIVHRDLRIPNVLVADDGLHIIDFGLATNIDAYFNLHGVKNPKKAPHPVSDLYAVGHFMLFLLYSIYEPQAKKSTTWQQELQLPVALQHYIERLLTIKTPFQNASEALQALQQLRVYSEH</sequence>
<dbReference type="Pfam" id="PF00069">
    <property type="entry name" value="Pkinase"/>
    <property type="match status" value="1"/>
</dbReference>
<evidence type="ECO:0000313" key="3">
    <source>
        <dbReference type="EMBL" id="MCH7322966.1"/>
    </source>
</evidence>
<dbReference type="SUPFAM" id="SSF56112">
    <property type="entry name" value="Protein kinase-like (PK-like)"/>
    <property type="match status" value="1"/>
</dbReference>
<dbReference type="InterPro" id="IPR011009">
    <property type="entry name" value="Kinase-like_dom_sf"/>
</dbReference>
<feature type="domain" description="Protein kinase" evidence="2">
    <location>
        <begin position="24"/>
        <end position="261"/>
    </location>
</feature>
<dbReference type="PROSITE" id="PS00107">
    <property type="entry name" value="PROTEIN_KINASE_ATP"/>
    <property type="match status" value="1"/>
</dbReference>
<proteinExistence type="predicted"/>
<keyword evidence="3" id="KW-0418">Kinase</keyword>
<protein>
    <submittedName>
        <fullName evidence="3">Protein kinase</fullName>
    </submittedName>
</protein>
<keyword evidence="1" id="KW-0547">Nucleotide-binding</keyword>
<dbReference type="RefSeq" id="WP_241370130.1">
    <property type="nucleotide sequence ID" value="NZ_JAKZFC010000005.1"/>
</dbReference>
<dbReference type="Gene3D" id="1.10.510.10">
    <property type="entry name" value="Transferase(Phosphotransferase) domain 1"/>
    <property type="match status" value="1"/>
</dbReference>
<evidence type="ECO:0000259" key="2">
    <source>
        <dbReference type="PROSITE" id="PS50011"/>
    </source>
</evidence>
<dbReference type="GO" id="GO:0016301">
    <property type="term" value="F:kinase activity"/>
    <property type="evidence" value="ECO:0007669"/>
    <property type="project" value="UniProtKB-KW"/>
</dbReference>
<organism evidence="3 4">
    <name type="scientific">Solibacillus palustris</name>
    <dbReference type="NCBI Taxonomy" id="2908203"/>
    <lineage>
        <taxon>Bacteria</taxon>
        <taxon>Bacillati</taxon>
        <taxon>Bacillota</taxon>
        <taxon>Bacilli</taxon>
        <taxon>Bacillales</taxon>
        <taxon>Caryophanaceae</taxon>
        <taxon>Solibacillus</taxon>
    </lineage>
</organism>
<dbReference type="PANTHER" id="PTHR24347">
    <property type="entry name" value="SERINE/THREONINE-PROTEIN KINASE"/>
    <property type="match status" value="1"/>
</dbReference>
<accession>A0ABS9UF40</accession>